<dbReference type="GO" id="GO:0043565">
    <property type="term" value="F:sequence-specific DNA binding"/>
    <property type="evidence" value="ECO:0007669"/>
    <property type="project" value="TreeGrafter"/>
</dbReference>
<feature type="binding site" evidence="7">
    <location>
        <position position="218"/>
    </location>
    <ligand>
        <name>S-adenosyl-L-methionine</name>
        <dbReference type="ChEBI" id="CHEBI:59789"/>
    </ligand>
</feature>
<dbReference type="PANTHER" id="PTHR30481:SF3">
    <property type="entry name" value="DNA ADENINE METHYLASE"/>
    <property type="match status" value="1"/>
</dbReference>
<reference evidence="9 10" key="1">
    <citation type="submission" date="2018-02" db="EMBL/GenBank/DDBJ databases">
        <title>Discovery of a pederin family compound in a non-symbiotic bloom-forming cyanobacterium.</title>
        <authorList>
            <person name="Kust A."/>
            <person name="Mares J."/>
            <person name="Jokela J."/>
            <person name="Urajova P."/>
            <person name="Hajek J."/>
            <person name="Saurav K."/>
            <person name="Voracova K."/>
            <person name="Fewer D.P."/>
            <person name="Haapaniemi E."/>
            <person name="Permi P."/>
            <person name="Rehakova K."/>
            <person name="Sivonen K."/>
            <person name="Hrouzek P."/>
        </authorList>
    </citation>
    <scope>NUCLEOTIDE SEQUENCE [LARGE SCALE GENOMIC DNA]</scope>
    <source>
        <strain evidence="9 10">CHARLIE-1</strain>
    </source>
</reference>
<dbReference type="PRINTS" id="PR00505">
    <property type="entry name" value="D12N6MTFRASE"/>
</dbReference>
<dbReference type="Proteomes" id="UP000239589">
    <property type="component" value="Unassembled WGS sequence"/>
</dbReference>
<dbReference type="GO" id="GO:0009307">
    <property type="term" value="P:DNA restriction-modification system"/>
    <property type="evidence" value="ECO:0007669"/>
    <property type="project" value="InterPro"/>
</dbReference>
<dbReference type="InterPro" id="IPR029063">
    <property type="entry name" value="SAM-dependent_MTases_sf"/>
</dbReference>
<accession>A0A2S6CWJ9</accession>
<evidence type="ECO:0000313" key="10">
    <source>
        <dbReference type="Proteomes" id="UP000239589"/>
    </source>
</evidence>
<sequence>MISTLTKVSTSSIVPKPFLKWAGGKTQLLEQISNFLPEELLNGSIKKYVEPFIGGGAVFFNIAYKYQIQELVISDINTELVIAYKTIQYQVNDLIQLLTDIENKYLSFDENQRKEYFYQTRIQFNLRRNYINCQDYSSEWIERTAQIIFLNKTCYNGLFRVNSKGEFNVPVGKYKDPTICDSENLKAVAEVLQNTEIYHRDFSDYENSIDSNSFIYFDPPYRPLNKTSNFTSYSQQIFNDSEQMRLRDFFKSLDQKGALMLMSNSDPKNQDIEDNFFETAYAGYRIERVKASRSINSNSSKRKAINELLIMNY</sequence>
<name>A0A2S6CWJ9_9CYAN</name>
<feature type="binding site" evidence="7">
    <location>
        <position position="25"/>
    </location>
    <ligand>
        <name>S-adenosyl-L-methionine</name>
        <dbReference type="ChEBI" id="CHEBI:59789"/>
    </ligand>
</feature>
<dbReference type="PIRSF" id="PIRSF000398">
    <property type="entry name" value="M_m6A_EcoRV"/>
    <property type="match status" value="1"/>
</dbReference>
<evidence type="ECO:0000256" key="8">
    <source>
        <dbReference type="RuleBase" id="RU361257"/>
    </source>
</evidence>
<feature type="binding site" evidence="7">
    <location>
        <position position="75"/>
    </location>
    <ligand>
        <name>S-adenosyl-L-methionine</name>
        <dbReference type="ChEBI" id="CHEBI:59789"/>
    </ligand>
</feature>
<evidence type="ECO:0000313" key="9">
    <source>
        <dbReference type="EMBL" id="PPJ64164.1"/>
    </source>
</evidence>
<evidence type="ECO:0000256" key="7">
    <source>
        <dbReference type="PIRSR" id="PIRSR000398-1"/>
    </source>
</evidence>
<comment type="catalytic activity">
    <reaction evidence="6 8">
        <text>a 2'-deoxyadenosine in DNA + S-adenosyl-L-methionine = an N(6)-methyl-2'-deoxyadenosine in DNA + S-adenosyl-L-homocysteine + H(+)</text>
        <dbReference type="Rhea" id="RHEA:15197"/>
        <dbReference type="Rhea" id="RHEA-COMP:12418"/>
        <dbReference type="Rhea" id="RHEA-COMP:12419"/>
        <dbReference type="ChEBI" id="CHEBI:15378"/>
        <dbReference type="ChEBI" id="CHEBI:57856"/>
        <dbReference type="ChEBI" id="CHEBI:59789"/>
        <dbReference type="ChEBI" id="CHEBI:90615"/>
        <dbReference type="ChEBI" id="CHEBI:90616"/>
        <dbReference type="EC" id="2.1.1.72"/>
    </reaction>
</comment>
<dbReference type="Gene3D" id="1.10.1020.10">
    <property type="entry name" value="Adenine-specific Methyltransferase, Domain 2"/>
    <property type="match status" value="1"/>
</dbReference>
<evidence type="ECO:0000256" key="1">
    <source>
        <dbReference type="ARBA" id="ARBA00006594"/>
    </source>
</evidence>
<dbReference type="PANTHER" id="PTHR30481">
    <property type="entry name" value="DNA ADENINE METHYLASE"/>
    <property type="match status" value="1"/>
</dbReference>
<dbReference type="Gene3D" id="3.40.50.150">
    <property type="entry name" value="Vaccinia Virus protein VP39"/>
    <property type="match status" value="1"/>
</dbReference>
<keyword evidence="5 8" id="KW-0949">S-adenosyl-L-methionine</keyword>
<keyword evidence="3 8" id="KW-0489">Methyltransferase</keyword>
<evidence type="ECO:0000256" key="2">
    <source>
        <dbReference type="ARBA" id="ARBA00011900"/>
    </source>
</evidence>
<evidence type="ECO:0000256" key="6">
    <source>
        <dbReference type="ARBA" id="ARBA00047942"/>
    </source>
</evidence>
<dbReference type="EC" id="2.1.1.72" evidence="2 8"/>
<gene>
    <name evidence="9" type="ORF">CUN59_06245</name>
</gene>
<dbReference type="AlphaFoldDB" id="A0A2S6CWJ9"/>
<proteinExistence type="inferred from homology"/>
<dbReference type="InterPro" id="IPR012327">
    <property type="entry name" value="MeTrfase_D12"/>
</dbReference>
<evidence type="ECO:0000256" key="3">
    <source>
        <dbReference type="ARBA" id="ARBA00022603"/>
    </source>
</evidence>
<dbReference type="NCBIfam" id="TIGR00571">
    <property type="entry name" value="dam"/>
    <property type="match status" value="1"/>
</dbReference>
<dbReference type="InterPro" id="IPR012263">
    <property type="entry name" value="M_m6A_EcoRV"/>
</dbReference>
<comment type="caution">
    <text evidence="9">The sequence shown here is derived from an EMBL/GenBank/DDBJ whole genome shotgun (WGS) entry which is preliminary data.</text>
</comment>
<protein>
    <recommendedName>
        <fullName evidence="2 8">Site-specific DNA-methyltransferase (adenine-specific)</fullName>
        <ecNumber evidence="2 8">2.1.1.72</ecNumber>
    </recommendedName>
</protein>
<dbReference type="OrthoDB" id="9805629at2"/>
<dbReference type="PROSITE" id="PS00092">
    <property type="entry name" value="N6_MTASE"/>
    <property type="match status" value="1"/>
</dbReference>
<dbReference type="GO" id="GO:0032259">
    <property type="term" value="P:methylation"/>
    <property type="evidence" value="ECO:0007669"/>
    <property type="project" value="UniProtKB-KW"/>
</dbReference>
<evidence type="ECO:0000256" key="5">
    <source>
        <dbReference type="ARBA" id="ARBA00022691"/>
    </source>
</evidence>
<feature type="binding site" evidence="7">
    <location>
        <position position="21"/>
    </location>
    <ligand>
        <name>S-adenosyl-L-methionine</name>
        <dbReference type="ChEBI" id="CHEBI:59789"/>
    </ligand>
</feature>
<dbReference type="GO" id="GO:1904047">
    <property type="term" value="F:S-adenosyl-L-methionine binding"/>
    <property type="evidence" value="ECO:0007669"/>
    <property type="project" value="TreeGrafter"/>
</dbReference>
<organism evidence="9 10">
    <name type="scientific">Cuspidothrix issatschenkoi CHARLIE-1</name>
    <dbReference type="NCBI Taxonomy" id="2052836"/>
    <lineage>
        <taxon>Bacteria</taxon>
        <taxon>Bacillati</taxon>
        <taxon>Cyanobacteriota</taxon>
        <taxon>Cyanophyceae</taxon>
        <taxon>Nostocales</taxon>
        <taxon>Aphanizomenonaceae</taxon>
        <taxon>Cuspidothrix</taxon>
    </lineage>
</organism>
<dbReference type="GO" id="GO:0006298">
    <property type="term" value="P:mismatch repair"/>
    <property type="evidence" value="ECO:0007669"/>
    <property type="project" value="TreeGrafter"/>
</dbReference>
<comment type="similarity">
    <text evidence="1 8">Belongs to the N(4)/N(6)-methyltransferase family.</text>
</comment>
<dbReference type="InterPro" id="IPR002052">
    <property type="entry name" value="DNA_methylase_N6_adenine_CS"/>
</dbReference>
<dbReference type="Pfam" id="PF02086">
    <property type="entry name" value="MethyltransfD12"/>
    <property type="match status" value="1"/>
</dbReference>
<dbReference type="SUPFAM" id="SSF53335">
    <property type="entry name" value="S-adenosyl-L-methionine-dependent methyltransferases"/>
    <property type="match status" value="1"/>
</dbReference>
<keyword evidence="10" id="KW-1185">Reference proteome</keyword>
<dbReference type="GO" id="GO:0009007">
    <property type="term" value="F:site-specific DNA-methyltransferase (adenine-specific) activity"/>
    <property type="evidence" value="ECO:0007669"/>
    <property type="project" value="UniProtKB-UniRule"/>
</dbReference>
<dbReference type="InterPro" id="IPR023095">
    <property type="entry name" value="Ade_MeTrfase_dom_2"/>
</dbReference>
<evidence type="ECO:0000256" key="4">
    <source>
        <dbReference type="ARBA" id="ARBA00022679"/>
    </source>
</evidence>
<dbReference type="EMBL" id="PGEM01000036">
    <property type="protein sequence ID" value="PPJ64164.1"/>
    <property type="molecule type" value="Genomic_DNA"/>
</dbReference>
<dbReference type="RefSeq" id="WP_104387026.1">
    <property type="nucleotide sequence ID" value="NZ_PGEM01000036.1"/>
</dbReference>
<keyword evidence="4 8" id="KW-0808">Transferase</keyword>